<evidence type="ECO:0000313" key="2">
    <source>
        <dbReference type="EMBL" id="MBB0229002.1"/>
    </source>
</evidence>
<comment type="caution">
    <text evidence="2">The sequence shown here is derived from an EMBL/GenBank/DDBJ whole genome shotgun (WGS) entry which is preliminary data.</text>
</comment>
<name>A0A7W3T149_9ACTN</name>
<feature type="region of interest" description="Disordered" evidence="1">
    <location>
        <begin position="53"/>
        <end position="83"/>
    </location>
</feature>
<accession>A0A7W3T149</accession>
<sequence length="83" mass="8839">MFWPMLHVVLAFGGVAVLGVLAVRVGLEVNRFSRTVAGSAERIGRATEELERVAGAAPRGGAERRAGHRTGDVPAETFATRPR</sequence>
<feature type="non-terminal residue" evidence="2">
    <location>
        <position position="83"/>
    </location>
</feature>
<evidence type="ECO:0000256" key="1">
    <source>
        <dbReference type="SAM" id="MobiDB-lite"/>
    </source>
</evidence>
<protein>
    <submittedName>
        <fullName evidence="2">Uncharacterized protein</fullName>
    </submittedName>
</protein>
<gene>
    <name evidence="2" type="ORF">FOE67_05595</name>
</gene>
<dbReference type="EMBL" id="VKHS01000072">
    <property type="protein sequence ID" value="MBB0229002.1"/>
    <property type="molecule type" value="Genomic_DNA"/>
</dbReference>
<keyword evidence="3" id="KW-1185">Reference proteome</keyword>
<evidence type="ECO:0000313" key="3">
    <source>
        <dbReference type="Proteomes" id="UP000530234"/>
    </source>
</evidence>
<feature type="compositionally biased region" description="Basic and acidic residues" evidence="1">
    <location>
        <begin position="61"/>
        <end position="71"/>
    </location>
</feature>
<dbReference type="RefSeq" id="WP_182661062.1">
    <property type="nucleotide sequence ID" value="NZ_VKHS01000072.1"/>
</dbReference>
<dbReference type="Proteomes" id="UP000530234">
    <property type="component" value="Unassembled WGS sequence"/>
</dbReference>
<proteinExistence type="predicted"/>
<organism evidence="2 3">
    <name type="scientific">Streptomyces calidiresistens</name>
    <dbReference type="NCBI Taxonomy" id="1485586"/>
    <lineage>
        <taxon>Bacteria</taxon>
        <taxon>Bacillati</taxon>
        <taxon>Actinomycetota</taxon>
        <taxon>Actinomycetes</taxon>
        <taxon>Kitasatosporales</taxon>
        <taxon>Streptomycetaceae</taxon>
        <taxon>Streptomyces</taxon>
    </lineage>
</organism>
<reference evidence="3" key="1">
    <citation type="submission" date="2019-10" db="EMBL/GenBank/DDBJ databases">
        <title>Streptomyces sp. nov., a novel actinobacterium isolated from alkaline environment.</title>
        <authorList>
            <person name="Golinska P."/>
        </authorList>
    </citation>
    <scope>NUCLEOTIDE SEQUENCE [LARGE SCALE GENOMIC DNA]</scope>
    <source>
        <strain evidence="3">DSM 42108</strain>
    </source>
</reference>
<dbReference type="AlphaFoldDB" id="A0A7W3T149"/>